<proteinExistence type="predicted"/>
<keyword evidence="2" id="KW-1185">Reference proteome</keyword>
<dbReference type="EMBL" id="BSXS01009831">
    <property type="protein sequence ID" value="GME96665.1"/>
    <property type="molecule type" value="Genomic_DNA"/>
</dbReference>
<dbReference type="Proteomes" id="UP001165064">
    <property type="component" value="Unassembled WGS sequence"/>
</dbReference>
<accession>A0ACB5TW63</accession>
<comment type="caution">
    <text evidence="1">The sequence shown here is derived from an EMBL/GenBank/DDBJ whole genome shotgun (WGS) entry which is preliminary data.</text>
</comment>
<evidence type="ECO:0000313" key="2">
    <source>
        <dbReference type="Proteomes" id="UP001165064"/>
    </source>
</evidence>
<reference evidence="1" key="1">
    <citation type="submission" date="2023-04" db="EMBL/GenBank/DDBJ databases">
        <title>Ambrosiozyma monospora NBRC 10751.</title>
        <authorList>
            <person name="Ichikawa N."/>
            <person name="Sato H."/>
            <person name="Tonouchi N."/>
        </authorList>
    </citation>
    <scope>NUCLEOTIDE SEQUENCE</scope>
    <source>
        <strain evidence="1">NBRC 10751</strain>
    </source>
</reference>
<evidence type="ECO:0000313" key="1">
    <source>
        <dbReference type="EMBL" id="GME96665.1"/>
    </source>
</evidence>
<protein>
    <submittedName>
        <fullName evidence="1">Unnamed protein product</fullName>
    </submittedName>
</protein>
<sequence length="112" mass="12542">MKESELQEFSQNFRTFSFADLLKHVDQLREQQQQTGSTDTLDLSVLDNASYSPLSYSKGAIGKGASKAEFVPFKPGRQHFKNNRHFGPGFHRRGGGGKFASKRAFGGSRRPF</sequence>
<gene>
    <name evidence="1" type="ORF">Amon02_001004500</name>
</gene>
<name>A0ACB5TW63_AMBMO</name>
<organism evidence="1 2">
    <name type="scientific">Ambrosiozyma monospora</name>
    <name type="common">Yeast</name>
    <name type="synonym">Endomycopsis monosporus</name>
    <dbReference type="NCBI Taxonomy" id="43982"/>
    <lineage>
        <taxon>Eukaryota</taxon>
        <taxon>Fungi</taxon>
        <taxon>Dikarya</taxon>
        <taxon>Ascomycota</taxon>
        <taxon>Saccharomycotina</taxon>
        <taxon>Pichiomycetes</taxon>
        <taxon>Pichiales</taxon>
        <taxon>Pichiaceae</taxon>
        <taxon>Ambrosiozyma</taxon>
    </lineage>
</organism>